<evidence type="ECO:0000256" key="14">
    <source>
        <dbReference type="ARBA" id="ARBA00047683"/>
    </source>
</evidence>
<evidence type="ECO:0000313" key="18">
    <source>
        <dbReference type="EMBL" id="MDZ8120300.1"/>
    </source>
</evidence>
<comment type="similarity">
    <text evidence="3 15">Belongs to the anthranilate synthase component I family.</text>
</comment>
<reference evidence="18 19" key="1">
    <citation type="journal article" date="2024" name="Appl. Environ. Microbiol.">
        <title>Pontiella agarivorans sp. nov., a novel marine anaerobic bacterium capable of degrading macroalgal polysaccharides and fixing nitrogen.</title>
        <authorList>
            <person name="Liu N."/>
            <person name="Kivenson V."/>
            <person name="Peng X."/>
            <person name="Cui Z."/>
            <person name="Lankiewicz T.S."/>
            <person name="Gosselin K.M."/>
            <person name="English C.J."/>
            <person name="Blair E.M."/>
            <person name="O'Malley M.A."/>
            <person name="Valentine D.L."/>
        </authorList>
    </citation>
    <scope>NUCLEOTIDE SEQUENCE [LARGE SCALE GENOMIC DNA]</scope>
    <source>
        <strain evidence="18 19">NLcol2</strain>
    </source>
</reference>
<dbReference type="InterPro" id="IPR015890">
    <property type="entry name" value="Chorismate_C"/>
</dbReference>
<evidence type="ECO:0000259" key="17">
    <source>
        <dbReference type="Pfam" id="PF04715"/>
    </source>
</evidence>
<dbReference type="RefSeq" id="WP_322610074.1">
    <property type="nucleotide sequence ID" value="NZ_JARVCO010000012.1"/>
</dbReference>
<evidence type="ECO:0000256" key="5">
    <source>
        <dbReference type="ARBA" id="ARBA00012266"/>
    </source>
</evidence>
<evidence type="ECO:0000256" key="11">
    <source>
        <dbReference type="ARBA" id="ARBA00023141"/>
    </source>
</evidence>
<evidence type="ECO:0000256" key="10">
    <source>
        <dbReference type="ARBA" id="ARBA00022842"/>
    </source>
</evidence>
<evidence type="ECO:0000256" key="7">
    <source>
        <dbReference type="ARBA" id="ARBA00022605"/>
    </source>
</evidence>
<sequence>MAIIPDRATFLEKAKQGNLVPVWKEVLADQETPVSAYKRVRKYLREKDKTSHTYLLESVEGGENIGRYSFIGGNPRTILRAYGRKVEIQTRDKALQVIEDIDPLEALKNHMAQFSPVVDDPTLPRFIGGAVGFLGYDVVSQFEPRVPIIGNDEIGNPDMVFMVTDGLIIFDRVNHNLRIVADAHIDGDPNEAYDKALAQIDELTDALKTEVTRVLIDTHTEVEPLEPKSNTSKEEFVGMVEKTKEYIRAGDVIQTVISQRFEVENEADSLDVYRALRAVNPSPYMYCLDMGESAIVGTSPEILVRCEDKKVEVRPIAGTRPRGATPEEDRAYEKDLLADPKEIAEHIMLVDLGRNDVGRVCEFNSVEVPDLMVIERYSHVMHIVSDVTGTLSDEHDIFDVVRASFPAGTVSGAPKIRAMEIIAELEKSKRGPYAGCVGYFDYNGNFDAAITIRTVILDKNKAYVQAGAGIVADSVPSSEYEETRNKARGMMKALALAKHYHAARTGGE</sequence>
<dbReference type="EMBL" id="JARVCO010000012">
    <property type="protein sequence ID" value="MDZ8120300.1"/>
    <property type="molecule type" value="Genomic_DNA"/>
</dbReference>
<keyword evidence="8 15" id="KW-0479">Metal-binding</keyword>
<dbReference type="NCBIfam" id="TIGR00564">
    <property type="entry name" value="trpE_most"/>
    <property type="match status" value="1"/>
</dbReference>
<dbReference type="GO" id="GO:0004049">
    <property type="term" value="F:anthranilate synthase activity"/>
    <property type="evidence" value="ECO:0007669"/>
    <property type="project" value="UniProtKB-EC"/>
</dbReference>
<protein>
    <recommendedName>
        <fullName evidence="6 15">Anthranilate synthase component 1</fullName>
        <ecNumber evidence="5 15">4.1.3.27</ecNumber>
    </recommendedName>
</protein>
<proteinExistence type="inferred from homology"/>
<dbReference type="PRINTS" id="PR00095">
    <property type="entry name" value="ANTSNTHASEI"/>
</dbReference>
<dbReference type="Proteomes" id="UP001290861">
    <property type="component" value="Unassembled WGS sequence"/>
</dbReference>
<evidence type="ECO:0000256" key="15">
    <source>
        <dbReference type="RuleBase" id="RU364045"/>
    </source>
</evidence>
<comment type="subunit">
    <text evidence="4 15">Heterotetramer consisting of two non-identical subunits: a beta subunit (TrpG) and a large alpha subunit (TrpE).</text>
</comment>
<evidence type="ECO:0000256" key="2">
    <source>
        <dbReference type="ARBA" id="ARBA00004873"/>
    </source>
</evidence>
<keyword evidence="7 15" id="KW-0028">Amino-acid biosynthesis</keyword>
<dbReference type="PANTHER" id="PTHR11236">
    <property type="entry name" value="AMINOBENZOATE/ANTHRANILATE SYNTHASE"/>
    <property type="match status" value="1"/>
</dbReference>
<dbReference type="InterPro" id="IPR019999">
    <property type="entry name" value="Anth_synth_I-like"/>
</dbReference>
<dbReference type="Pfam" id="PF04715">
    <property type="entry name" value="Anth_synt_I_N"/>
    <property type="match status" value="1"/>
</dbReference>
<keyword evidence="11 15" id="KW-0057">Aromatic amino acid biosynthesis</keyword>
<evidence type="ECO:0000256" key="3">
    <source>
        <dbReference type="ARBA" id="ARBA00009562"/>
    </source>
</evidence>
<feature type="domain" description="Anthranilate synthase component I N-terminal" evidence="17">
    <location>
        <begin position="29"/>
        <end position="178"/>
    </location>
</feature>
<comment type="caution">
    <text evidence="18">The sequence shown here is derived from an EMBL/GenBank/DDBJ whole genome shotgun (WGS) entry which is preliminary data.</text>
</comment>
<evidence type="ECO:0000256" key="4">
    <source>
        <dbReference type="ARBA" id="ARBA00011575"/>
    </source>
</evidence>
<evidence type="ECO:0000256" key="9">
    <source>
        <dbReference type="ARBA" id="ARBA00022822"/>
    </source>
</evidence>
<accession>A0ABU5N1J3</accession>
<evidence type="ECO:0000256" key="12">
    <source>
        <dbReference type="ARBA" id="ARBA00023239"/>
    </source>
</evidence>
<gene>
    <name evidence="15 18" type="primary">trpE</name>
    <name evidence="18" type="ORF">P9H32_16840</name>
</gene>
<evidence type="ECO:0000256" key="6">
    <source>
        <dbReference type="ARBA" id="ARBA00020653"/>
    </source>
</evidence>
<dbReference type="PANTHER" id="PTHR11236:SF48">
    <property type="entry name" value="ISOCHORISMATE SYNTHASE MENF"/>
    <property type="match status" value="1"/>
</dbReference>
<evidence type="ECO:0000256" key="13">
    <source>
        <dbReference type="ARBA" id="ARBA00025634"/>
    </source>
</evidence>
<keyword evidence="12 15" id="KW-0456">Lyase</keyword>
<comment type="function">
    <text evidence="13 15">Part of a heterotetrameric complex that catalyzes the two-step biosynthesis of anthranilate, an intermediate in the biosynthesis of L-tryptophan. In the first step, the glutamine-binding beta subunit (TrpG) of anthranilate synthase (AS) provides the glutamine amidotransferase activity which generates ammonia as a substrate that, along with chorismate, is used in the second step, catalyzed by the large alpha subunit of AS (TrpE) to produce anthranilate. In the absence of TrpG, TrpE can synthesize anthranilate directly from chorismate and high concentrations of ammonia.</text>
</comment>
<keyword evidence="10 15" id="KW-0460">Magnesium</keyword>
<dbReference type="InterPro" id="IPR005801">
    <property type="entry name" value="ADC_synthase"/>
</dbReference>
<dbReference type="Gene3D" id="3.60.120.10">
    <property type="entry name" value="Anthranilate synthase"/>
    <property type="match status" value="1"/>
</dbReference>
<comment type="pathway">
    <text evidence="2 15">Amino-acid biosynthesis; L-tryptophan biosynthesis; L-tryptophan from chorismate: step 1/5.</text>
</comment>
<evidence type="ECO:0000259" key="16">
    <source>
        <dbReference type="Pfam" id="PF00425"/>
    </source>
</evidence>
<keyword evidence="9 15" id="KW-0822">Tryptophan biosynthesis</keyword>
<evidence type="ECO:0000256" key="1">
    <source>
        <dbReference type="ARBA" id="ARBA00001946"/>
    </source>
</evidence>
<evidence type="ECO:0000313" key="19">
    <source>
        <dbReference type="Proteomes" id="UP001290861"/>
    </source>
</evidence>
<feature type="domain" description="Chorismate-utilising enzyme C-terminal" evidence="16">
    <location>
        <begin position="233"/>
        <end position="486"/>
    </location>
</feature>
<evidence type="ECO:0000256" key="8">
    <source>
        <dbReference type="ARBA" id="ARBA00022723"/>
    </source>
</evidence>
<organism evidence="18 19">
    <name type="scientific">Pontiella agarivorans</name>
    <dbReference type="NCBI Taxonomy" id="3038953"/>
    <lineage>
        <taxon>Bacteria</taxon>
        <taxon>Pseudomonadati</taxon>
        <taxon>Kiritimatiellota</taxon>
        <taxon>Kiritimatiellia</taxon>
        <taxon>Kiritimatiellales</taxon>
        <taxon>Pontiellaceae</taxon>
        <taxon>Pontiella</taxon>
    </lineage>
</organism>
<dbReference type="InterPro" id="IPR005256">
    <property type="entry name" value="Anth_synth_I_PabB"/>
</dbReference>
<comment type="cofactor">
    <cofactor evidence="1 15">
        <name>Mg(2+)</name>
        <dbReference type="ChEBI" id="CHEBI:18420"/>
    </cofactor>
</comment>
<name>A0ABU5N1J3_9BACT</name>
<dbReference type="EC" id="4.1.3.27" evidence="5 15"/>
<dbReference type="Pfam" id="PF00425">
    <property type="entry name" value="Chorismate_bind"/>
    <property type="match status" value="1"/>
</dbReference>
<comment type="catalytic activity">
    <reaction evidence="14 15">
        <text>chorismate + L-glutamine = anthranilate + pyruvate + L-glutamate + H(+)</text>
        <dbReference type="Rhea" id="RHEA:21732"/>
        <dbReference type="ChEBI" id="CHEBI:15361"/>
        <dbReference type="ChEBI" id="CHEBI:15378"/>
        <dbReference type="ChEBI" id="CHEBI:16567"/>
        <dbReference type="ChEBI" id="CHEBI:29748"/>
        <dbReference type="ChEBI" id="CHEBI:29985"/>
        <dbReference type="ChEBI" id="CHEBI:58359"/>
        <dbReference type="EC" id="4.1.3.27"/>
    </reaction>
</comment>
<keyword evidence="19" id="KW-1185">Reference proteome</keyword>
<dbReference type="SUPFAM" id="SSF56322">
    <property type="entry name" value="ADC synthase"/>
    <property type="match status" value="1"/>
</dbReference>
<dbReference type="InterPro" id="IPR006805">
    <property type="entry name" value="Anth_synth_I_N"/>
</dbReference>